<sequence length="660" mass="70366">MSELAYHAAPVTSRDSRDLTSRAGRVAAMVATVVEQHCTPESGAMDAVTFLRDWAASADPAGAPTHPHVGSPLQRVVRAFSLTDEEVDLIVLAGVPEEHEGLATTFRSLHPTGEPRPTAGLAALLLGGGRSERTRLRGMLSSGSAVRHGLVQLEGAGPFFERSIVLADELWSALHGCDAWPTELTRVASVGTPPGMRAWLDVAEVQACIGVIRQGARALIAVPHEDAVIGRARCEAIAAAAGREVVGAAVSTIDERTTRLLVAHATARGGVPMIVLDRADRRVGVPLGDFNGPVLVTAAPGSLEPPPDRALLRVDAGPVPLGAMRDAWAAAVPGLAGDAGVLVARHPLDPTITAQLGRDLAVAGRALDPRDVSKAVRTRTGASLPPGVRLVVPDVDWSQLVLPPDSLGQLHAAVNRLAAQSTVLDDWRMREHTQATRGVRMLFTGLPGTGKSLAAAVLAAAVGTDLMVVDVARLVSKWLGETEKNLAATFEAAERTRAVLLLDEADALFGTRTEISDSHDRYANLETAYLLQRIEQFDGLIVLTSNLRQNIDTAFTRRLDFVVDFPLPDLPARTALWRRFVPEELGSVRAADLDLDGLARIYPVPGGWIRNAAVTAAFAAASTGEPITQRRLVDAVRREYLKTSTPFPGEPPRRRDDHDR</sequence>
<dbReference type="InterPro" id="IPR050304">
    <property type="entry name" value="MT-severing_AAA_ATPase"/>
</dbReference>
<gene>
    <name evidence="2" type="ORF">ACH3VR_12835</name>
</gene>
<dbReference type="InterPro" id="IPR027417">
    <property type="entry name" value="P-loop_NTPase"/>
</dbReference>
<dbReference type="SMART" id="SM00382">
    <property type="entry name" value="AAA"/>
    <property type="match status" value="1"/>
</dbReference>
<keyword evidence="2" id="KW-0547">Nucleotide-binding</keyword>
<dbReference type="Gene3D" id="3.40.50.300">
    <property type="entry name" value="P-loop containing nucleotide triphosphate hydrolases"/>
    <property type="match status" value="1"/>
</dbReference>
<evidence type="ECO:0000259" key="1">
    <source>
        <dbReference type="SMART" id="SM00382"/>
    </source>
</evidence>
<accession>A0ABW7QCQ4</accession>
<dbReference type="Pfam" id="PF00004">
    <property type="entry name" value="AAA"/>
    <property type="match status" value="1"/>
</dbReference>
<keyword evidence="2" id="KW-0067">ATP-binding</keyword>
<proteinExistence type="predicted"/>
<keyword evidence="3" id="KW-1185">Reference proteome</keyword>
<evidence type="ECO:0000313" key="3">
    <source>
        <dbReference type="Proteomes" id="UP001610861"/>
    </source>
</evidence>
<dbReference type="PANTHER" id="PTHR23074:SF83">
    <property type="entry name" value="VACUOLAR PROTEIN SORTING-ASSOCIATED PROTEIN 4A"/>
    <property type="match status" value="1"/>
</dbReference>
<protein>
    <submittedName>
        <fullName evidence="2">ATP-binding protein</fullName>
    </submittedName>
</protein>
<dbReference type="EMBL" id="JBIQWL010000004">
    <property type="protein sequence ID" value="MFH8251249.1"/>
    <property type="molecule type" value="Genomic_DNA"/>
</dbReference>
<dbReference type="InterPro" id="IPR003593">
    <property type="entry name" value="AAA+_ATPase"/>
</dbReference>
<dbReference type="CDD" id="cd19481">
    <property type="entry name" value="RecA-like_protease"/>
    <property type="match status" value="1"/>
</dbReference>
<name>A0ABW7QCQ4_9MICO</name>
<feature type="domain" description="AAA+ ATPase" evidence="1">
    <location>
        <begin position="437"/>
        <end position="569"/>
    </location>
</feature>
<reference evidence="2 3" key="1">
    <citation type="submission" date="2024-09" db="EMBL/GenBank/DDBJ databases">
        <authorList>
            <person name="Pan X."/>
        </authorList>
    </citation>
    <scope>NUCLEOTIDE SEQUENCE [LARGE SCALE GENOMIC DNA]</scope>
    <source>
        <strain evidence="2 3">B2969</strain>
    </source>
</reference>
<evidence type="ECO:0000313" key="2">
    <source>
        <dbReference type="EMBL" id="MFH8251249.1"/>
    </source>
</evidence>
<comment type="caution">
    <text evidence="2">The sequence shown here is derived from an EMBL/GenBank/DDBJ whole genome shotgun (WGS) entry which is preliminary data.</text>
</comment>
<dbReference type="RefSeq" id="WP_397556701.1">
    <property type="nucleotide sequence ID" value="NZ_JBIQWL010000004.1"/>
</dbReference>
<dbReference type="GO" id="GO:0005524">
    <property type="term" value="F:ATP binding"/>
    <property type="evidence" value="ECO:0007669"/>
    <property type="project" value="UniProtKB-KW"/>
</dbReference>
<dbReference type="InterPro" id="IPR003959">
    <property type="entry name" value="ATPase_AAA_core"/>
</dbReference>
<dbReference type="PANTHER" id="PTHR23074">
    <property type="entry name" value="AAA DOMAIN-CONTAINING"/>
    <property type="match status" value="1"/>
</dbReference>
<dbReference type="Proteomes" id="UP001610861">
    <property type="component" value="Unassembled WGS sequence"/>
</dbReference>
<dbReference type="SUPFAM" id="SSF52540">
    <property type="entry name" value="P-loop containing nucleoside triphosphate hydrolases"/>
    <property type="match status" value="1"/>
</dbReference>
<organism evidence="2 3">
    <name type="scientific">Microbacterium alkaliflavum</name>
    <dbReference type="NCBI Taxonomy" id="3248839"/>
    <lineage>
        <taxon>Bacteria</taxon>
        <taxon>Bacillati</taxon>
        <taxon>Actinomycetota</taxon>
        <taxon>Actinomycetes</taxon>
        <taxon>Micrococcales</taxon>
        <taxon>Microbacteriaceae</taxon>
        <taxon>Microbacterium</taxon>
    </lineage>
</organism>